<organism evidence="2">
    <name type="scientific">Burkholderia stagnalis</name>
    <dbReference type="NCBI Taxonomy" id="1503054"/>
    <lineage>
        <taxon>Bacteria</taxon>
        <taxon>Pseudomonadati</taxon>
        <taxon>Pseudomonadota</taxon>
        <taxon>Betaproteobacteria</taxon>
        <taxon>Burkholderiales</taxon>
        <taxon>Burkholderiaceae</taxon>
        <taxon>Burkholderia</taxon>
        <taxon>Burkholderia cepacia complex</taxon>
    </lineage>
</organism>
<dbReference type="EMBL" id="LPHB01000056">
    <property type="protein sequence ID" value="KWA59262.1"/>
    <property type="molecule type" value="Genomic_DNA"/>
</dbReference>
<dbReference type="GeneID" id="93056232"/>
<dbReference type="EMBL" id="QTPM01000025">
    <property type="protein sequence ID" value="RQY89477.1"/>
    <property type="molecule type" value="Genomic_DNA"/>
</dbReference>
<reference evidence="2 4" key="1">
    <citation type="submission" date="2015-11" db="EMBL/GenBank/DDBJ databases">
        <title>Expanding the genomic diversity of Burkholderia species for the development of highly accurate diagnostics.</title>
        <authorList>
            <person name="Sahl J."/>
            <person name="Keim P."/>
            <person name="Wagner D."/>
        </authorList>
    </citation>
    <scope>NUCLEOTIDE SEQUENCE [LARGE SCALE GENOMIC DNA]</scope>
    <source>
        <strain evidence="2 4">MSMB1960WGS</strain>
    </source>
</reference>
<evidence type="ECO:0000313" key="3">
    <source>
        <dbReference type="EMBL" id="RQY89477.1"/>
    </source>
</evidence>
<dbReference type="Proteomes" id="UP000281098">
    <property type="component" value="Unassembled WGS sequence"/>
</dbReference>
<reference evidence="1 6" key="3">
    <citation type="submission" date="2019-09" db="EMBL/GenBank/DDBJ databases">
        <title>Draft genome sequences of 48 bacterial type strains from the CCUG.</title>
        <authorList>
            <person name="Tunovic T."/>
            <person name="Pineiro-Iglesias B."/>
            <person name="Unosson C."/>
            <person name="Inganas E."/>
            <person name="Ohlen M."/>
            <person name="Cardew S."/>
            <person name="Jensie-Markopoulos S."/>
            <person name="Salva-Serra F."/>
            <person name="Jaen-Luchoro D."/>
            <person name="Karlsson R."/>
            <person name="Svensson-Stadler L."/>
            <person name="Chun J."/>
            <person name="Moore E."/>
        </authorList>
    </citation>
    <scope>NUCLEOTIDE SEQUENCE [LARGE SCALE GENOMIC DNA]</scope>
    <source>
        <strain evidence="1 6">CCUG 65686</strain>
    </source>
</reference>
<dbReference type="Proteomes" id="UP000473470">
    <property type="component" value="Unassembled WGS sequence"/>
</dbReference>
<dbReference type="EMBL" id="VZOK01000088">
    <property type="protein sequence ID" value="KAB0632376.1"/>
    <property type="molecule type" value="Genomic_DNA"/>
</dbReference>
<evidence type="ECO:0000313" key="6">
    <source>
        <dbReference type="Proteomes" id="UP000473470"/>
    </source>
</evidence>
<dbReference type="Proteomes" id="UP000068603">
    <property type="component" value="Unassembled WGS sequence"/>
</dbReference>
<evidence type="ECO:0000313" key="1">
    <source>
        <dbReference type="EMBL" id="KAB0632376.1"/>
    </source>
</evidence>
<keyword evidence="5" id="KW-1185">Reference proteome</keyword>
<dbReference type="RefSeq" id="WP_059808844.1">
    <property type="nucleotide sequence ID" value="NZ_CABVPM010000095.1"/>
</dbReference>
<evidence type="ECO:0000313" key="5">
    <source>
        <dbReference type="Proteomes" id="UP000281098"/>
    </source>
</evidence>
<dbReference type="AlphaFoldDB" id="A0A124W3X5"/>
<evidence type="ECO:0000313" key="4">
    <source>
        <dbReference type="Proteomes" id="UP000068603"/>
    </source>
</evidence>
<sequence>MACNDEDERELRHVAAMIDELCRVDFRERTTTAVMRPAYWRARLDAIRARLHAGGRAATLTRTLVERLDELERRQWRDGASRHGKR</sequence>
<evidence type="ECO:0000313" key="2">
    <source>
        <dbReference type="EMBL" id="KWA59262.1"/>
    </source>
</evidence>
<proteinExistence type="predicted"/>
<dbReference type="KEGG" id="bstg:WT74_25505"/>
<protein>
    <submittedName>
        <fullName evidence="2">Uncharacterized protein</fullName>
    </submittedName>
</protein>
<comment type="caution">
    <text evidence="2">The sequence shown here is derived from an EMBL/GenBank/DDBJ whole genome shotgun (WGS) entry which is preliminary data.</text>
</comment>
<gene>
    <name evidence="3" type="ORF">DF017_20010</name>
    <name evidence="1" type="ORF">F7R25_33385</name>
    <name evidence="2" type="ORF">WT44_23100</name>
</gene>
<reference evidence="3 5" key="2">
    <citation type="submission" date="2018-08" db="EMBL/GenBank/DDBJ databases">
        <title>Comparative analysis of Burkholderia isolates from Puerto Rico.</title>
        <authorList>
            <person name="Hall C."/>
            <person name="Sahl J."/>
            <person name="Wagner D."/>
        </authorList>
    </citation>
    <scope>NUCLEOTIDE SEQUENCE [LARGE SCALE GENOMIC DNA]</scope>
    <source>
        <strain evidence="3 5">Bp8966</strain>
    </source>
</reference>
<accession>A0A124W3X5</accession>
<name>A0A124W3X5_9BURK</name>